<sequence>MLMLYEAIMSCSNPFPGQTTNIFKDKFCKWPRLLQISIVLSFLPIFAVLIAVKQNIASLQSLSDTIVVMGFLNIFLLAWGLILFFKARKHWYRNYHIGKSLLVAVLPVFLSGYILINDLPDNRTVQQETSKVVEFSIN</sequence>
<accession>A0ABD6X016</accession>
<proteinExistence type="predicted"/>
<reference evidence="2 3" key="1">
    <citation type="submission" date="2018-03" db="EMBL/GenBank/DDBJ databases">
        <title>Whole genome sequencing of Histamine producing bacteria.</title>
        <authorList>
            <person name="Butler K."/>
        </authorList>
    </citation>
    <scope>NUCLEOTIDE SEQUENCE [LARGE SCALE GENOMIC DNA]</scope>
    <source>
        <strain evidence="2 3">BT-6</strain>
    </source>
</reference>
<comment type="caution">
    <text evidence="2">The sequence shown here is derived from an EMBL/GenBank/DDBJ whole genome shotgun (WGS) entry which is preliminary data.</text>
</comment>
<dbReference type="EMBL" id="PYMM01000015">
    <property type="protein sequence ID" value="PSU15357.1"/>
    <property type="molecule type" value="Genomic_DNA"/>
</dbReference>
<evidence type="ECO:0008006" key="4">
    <source>
        <dbReference type="Google" id="ProtNLM"/>
    </source>
</evidence>
<dbReference type="Proteomes" id="UP000241404">
    <property type="component" value="Unassembled WGS sequence"/>
</dbReference>
<keyword evidence="1" id="KW-1133">Transmembrane helix</keyword>
<evidence type="ECO:0000256" key="1">
    <source>
        <dbReference type="SAM" id="Phobius"/>
    </source>
</evidence>
<evidence type="ECO:0000313" key="3">
    <source>
        <dbReference type="Proteomes" id="UP000241404"/>
    </source>
</evidence>
<feature type="transmembrane region" description="Helical" evidence="1">
    <location>
        <begin position="65"/>
        <end position="85"/>
    </location>
</feature>
<evidence type="ECO:0000313" key="2">
    <source>
        <dbReference type="EMBL" id="PSU15357.1"/>
    </source>
</evidence>
<name>A0ABD6X016_PHODM</name>
<keyword evidence="1" id="KW-0812">Transmembrane</keyword>
<keyword evidence="1" id="KW-0472">Membrane</keyword>
<gene>
    <name evidence="2" type="ORF">CTM90_17035</name>
</gene>
<protein>
    <recommendedName>
        <fullName evidence="4">DUF805 domain-containing protein</fullName>
    </recommendedName>
</protein>
<organism evidence="2 3">
    <name type="scientific">Photobacterium damselae</name>
    <dbReference type="NCBI Taxonomy" id="38293"/>
    <lineage>
        <taxon>Bacteria</taxon>
        <taxon>Pseudomonadati</taxon>
        <taxon>Pseudomonadota</taxon>
        <taxon>Gammaproteobacteria</taxon>
        <taxon>Vibrionales</taxon>
        <taxon>Vibrionaceae</taxon>
        <taxon>Photobacterium</taxon>
    </lineage>
</organism>
<feature type="transmembrane region" description="Helical" evidence="1">
    <location>
        <begin position="33"/>
        <end position="53"/>
    </location>
</feature>
<dbReference type="AlphaFoldDB" id="A0ABD6X016"/>
<feature type="transmembrane region" description="Helical" evidence="1">
    <location>
        <begin position="97"/>
        <end position="116"/>
    </location>
</feature>